<protein>
    <submittedName>
        <fullName evidence="2">Uncharacterized protein</fullName>
    </submittedName>
</protein>
<name>A0A4R6IY21_9ACTN</name>
<organism evidence="2 3">
    <name type="scientific">Kribbella caucasensis</name>
    <dbReference type="NCBI Taxonomy" id="2512215"/>
    <lineage>
        <taxon>Bacteria</taxon>
        <taxon>Bacillati</taxon>
        <taxon>Actinomycetota</taxon>
        <taxon>Actinomycetes</taxon>
        <taxon>Propionibacteriales</taxon>
        <taxon>Kribbellaceae</taxon>
        <taxon>Kribbella</taxon>
    </lineage>
</organism>
<dbReference type="AlphaFoldDB" id="A0A4R6IY21"/>
<dbReference type="Proteomes" id="UP000295388">
    <property type="component" value="Unassembled WGS sequence"/>
</dbReference>
<reference evidence="2 3" key="1">
    <citation type="submission" date="2019-03" db="EMBL/GenBank/DDBJ databases">
        <title>Genomic Encyclopedia of Type Strains, Phase III (KMG-III): the genomes of soil and plant-associated and newly described type strains.</title>
        <authorList>
            <person name="Whitman W."/>
        </authorList>
    </citation>
    <scope>NUCLEOTIDE SEQUENCE [LARGE SCALE GENOMIC DNA]</scope>
    <source>
        <strain evidence="2 3">VKM Ac-2527</strain>
    </source>
</reference>
<gene>
    <name evidence="2" type="ORF">EV643_1542</name>
</gene>
<proteinExistence type="predicted"/>
<accession>A0A4R6IY21</accession>
<evidence type="ECO:0000256" key="1">
    <source>
        <dbReference type="SAM" id="MobiDB-lite"/>
    </source>
</evidence>
<feature type="region of interest" description="Disordered" evidence="1">
    <location>
        <begin position="16"/>
        <end position="36"/>
    </location>
</feature>
<evidence type="ECO:0000313" key="2">
    <source>
        <dbReference type="EMBL" id="TDO27663.1"/>
    </source>
</evidence>
<comment type="caution">
    <text evidence="2">The sequence shown here is derived from an EMBL/GenBank/DDBJ whole genome shotgun (WGS) entry which is preliminary data.</text>
</comment>
<sequence length="78" mass="8496">MGRLTKAEQDTIVGELTTDMGSLSDEESDACTTSSTPRISWKWTRGSACSQTTRSGTSTRTPTTEPQMWDCRSSNCAI</sequence>
<dbReference type="EMBL" id="SNWQ01000054">
    <property type="protein sequence ID" value="TDO27663.1"/>
    <property type="molecule type" value="Genomic_DNA"/>
</dbReference>
<evidence type="ECO:0000313" key="3">
    <source>
        <dbReference type="Proteomes" id="UP000295388"/>
    </source>
</evidence>
<keyword evidence="3" id="KW-1185">Reference proteome</keyword>